<protein>
    <submittedName>
        <fullName evidence="1">Uncharacterized protein</fullName>
    </submittedName>
</protein>
<name>A0ABQ9FSH5_TEGGR</name>
<comment type="caution">
    <text evidence="1">The sequence shown here is derived from an EMBL/GenBank/DDBJ whole genome shotgun (WGS) entry which is preliminary data.</text>
</comment>
<gene>
    <name evidence="1" type="ORF">KUTeg_002817</name>
</gene>
<accession>A0ABQ9FSH5</accession>
<dbReference type="Proteomes" id="UP001217089">
    <property type="component" value="Unassembled WGS sequence"/>
</dbReference>
<dbReference type="EMBL" id="JARBDR010000181">
    <property type="protein sequence ID" value="KAJ8319637.1"/>
    <property type="molecule type" value="Genomic_DNA"/>
</dbReference>
<evidence type="ECO:0000313" key="1">
    <source>
        <dbReference type="EMBL" id="KAJ8319637.1"/>
    </source>
</evidence>
<sequence>MNIATVPSNDEYLKSNAKDYEKLLFIDGQNIPDPLKLSSNWLNEKEVMLGQTCNHVAGLLFRLESAGFRISY</sequence>
<proteinExistence type="predicted"/>
<reference evidence="1 2" key="1">
    <citation type="submission" date="2022-12" db="EMBL/GenBank/DDBJ databases">
        <title>Chromosome-level genome of Tegillarca granosa.</title>
        <authorList>
            <person name="Kim J."/>
        </authorList>
    </citation>
    <scope>NUCLEOTIDE SEQUENCE [LARGE SCALE GENOMIC DNA]</scope>
    <source>
        <strain evidence="1">Teg-2019</strain>
        <tissue evidence="1">Adductor muscle</tissue>
    </source>
</reference>
<keyword evidence="2" id="KW-1185">Reference proteome</keyword>
<organism evidence="1 2">
    <name type="scientific">Tegillarca granosa</name>
    <name type="common">Malaysian cockle</name>
    <name type="synonym">Anadara granosa</name>
    <dbReference type="NCBI Taxonomy" id="220873"/>
    <lineage>
        <taxon>Eukaryota</taxon>
        <taxon>Metazoa</taxon>
        <taxon>Spiralia</taxon>
        <taxon>Lophotrochozoa</taxon>
        <taxon>Mollusca</taxon>
        <taxon>Bivalvia</taxon>
        <taxon>Autobranchia</taxon>
        <taxon>Pteriomorphia</taxon>
        <taxon>Arcoida</taxon>
        <taxon>Arcoidea</taxon>
        <taxon>Arcidae</taxon>
        <taxon>Tegillarca</taxon>
    </lineage>
</organism>
<evidence type="ECO:0000313" key="2">
    <source>
        <dbReference type="Proteomes" id="UP001217089"/>
    </source>
</evidence>